<dbReference type="InterPro" id="IPR021858">
    <property type="entry name" value="Fun_TF"/>
</dbReference>
<evidence type="ECO:0000313" key="4">
    <source>
        <dbReference type="EMBL" id="KPI38420.1"/>
    </source>
</evidence>
<comment type="caution">
    <text evidence="4">The sequence shown here is derived from an EMBL/GenBank/DDBJ whole genome shotgun (WGS) entry which is preliminary data.</text>
</comment>
<dbReference type="OrthoDB" id="3431704at2759"/>
<dbReference type="GO" id="GO:0005634">
    <property type="term" value="C:nucleus"/>
    <property type="evidence" value="ECO:0007669"/>
    <property type="project" value="UniProtKB-SubCell"/>
</dbReference>
<sequence>MGPQQFASATTQRRWSTEAPPRFTFPTTQVVGSPVDSTSLYPSHTHDRVGSMSAVYPSPAPDGSMYAQPATNASMYTEGNAYARPQPLSIPIPQSSISTSAPFTPFDTVFNQKQNAILAQLDQSLGNSQEYSGTSYTTSHRLQHAASTVDQVGTLGSLPEPALDYDGDEDIEELQRPGLNQVMGTQDSTLNYGLGLQFPMALTSPYHDIGSTPRLKYLINYYAEVISPVIVAFDSSSNPFRTHVLHLATESDALQHAIGALAASNLRQRKMTGVLSTCKTDPARRSSIAHLNLSTADESLLWDLQQAMHEETRLKNHAVALLNQQLSHPGMRLQDSALAVLLILCLFHMCDTGVAKFSTQFQGVKKLLALRKTSGIADTEEARFCRKMFAWWDGVTSSVNEREALFSRSLQSPPTSPTDIFNSELDSDDGSTSFEMLAGIDTGLFRIVSRLGRLNMLAQGSNVEKGEDIVARPPTTMGQLTSQQAFGQVFSDDNSWLPFPPPHLQNPQYPMTDARSELFHRELSETLHLLSHWTPSPHPTPNLTPSQQADLHNLSLTFYHATHLYLVRLQQPNLPSASPQIHSIVQAALSEMEKVKADVYLLWPLFIAGSECVGEMERARIRRRVAEIQGDSGFVNNGVAVGILERVWATMDGEGELGVVKQEVSNGSGVNTTPCGFRWSRTMKDAVGAGTGEYIVV</sequence>
<reference evidence="4 5" key="1">
    <citation type="submission" date="2015-06" db="EMBL/GenBank/DDBJ databases">
        <title>Draft genome of the ant-associated black yeast Phialophora attae CBS 131958.</title>
        <authorList>
            <person name="Moreno L.F."/>
            <person name="Stielow B.J."/>
            <person name="de Hoog S."/>
            <person name="Vicente V.A."/>
            <person name="Weiss V.A."/>
            <person name="de Vries M."/>
            <person name="Cruz L.M."/>
            <person name="Souza E.M."/>
        </authorList>
    </citation>
    <scope>NUCLEOTIDE SEQUENCE [LARGE SCALE GENOMIC DNA]</scope>
    <source>
        <strain evidence="4 5">CBS 131958</strain>
    </source>
</reference>
<evidence type="ECO:0000313" key="5">
    <source>
        <dbReference type="Proteomes" id="UP000038010"/>
    </source>
</evidence>
<dbReference type="GeneID" id="28732795"/>
<keyword evidence="5" id="KW-1185">Reference proteome</keyword>
<dbReference type="RefSeq" id="XP_017998383.1">
    <property type="nucleotide sequence ID" value="XM_018140914.1"/>
</dbReference>
<dbReference type="PANTHER" id="PTHR37534:SF46">
    <property type="entry name" value="ZN(II)2CYS6 TRANSCRIPTION FACTOR (EUROFUNG)"/>
    <property type="match status" value="1"/>
</dbReference>
<dbReference type="Proteomes" id="UP000038010">
    <property type="component" value="Unassembled WGS sequence"/>
</dbReference>
<dbReference type="AlphaFoldDB" id="A0A0N1H770"/>
<accession>A0A0N1H770</accession>
<name>A0A0N1H770_9EURO</name>
<evidence type="ECO:0000256" key="2">
    <source>
        <dbReference type="ARBA" id="ARBA00023242"/>
    </source>
</evidence>
<feature type="compositionally biased region" description="Polar residues" evidence="3">
    <location>
        <begin position="1"/>
        <end position="14"/>
    </location>
</feature>
<evidence type="ECO:0000256" key="1">
    <source>
        <dbReference type="ARBA" id="ARBA00004123"/>
    </source>
</evidence>
<keyword evidence="2" id="KW-0539">Nucleus</keyword>
<dbReference type="VEuPathDB" id="FungiDB:AB675_12018"/>
<organism evidence="4 5">
    <name type="scientific">Cyphellophora attinorum</name>
    <dbReference type="NCBI Taxonomy" id="1664694"/>
    <lineage>
        <taxon>Eukaryota</taxon>
        <taxon>Fungi</taxon>
        <taxon>Dikarya</taxon>
        <taxon>Ascomycota</taxon>
        <taxon>Pezizomycotina</taxon>
        <taxon>Eurotiomycetes</taxon>
        <taxon>Chaetothyriomycetidae</taxon>
        <taxon>Chaetothyriales</taxon>
        <taxon>Cyphellophoraceae</taxon>
        <taxon>Cyphellophora</taxon>
    </lineage>
</organism>
<feature type="region of interest" description="Disordered" evidence="3">
    <location>
        <begin position="1"/>
        <end position="24"/>
    </location>
</feature>
<gene>
    <name evidence="4" type="ORF">AB675_12018</name>
</gene>
<dbReference type="PANTHER" id="PTHR37534">
    <property type="entry name" value="TRANSCRIPTIONAL ACTIVATOR PROTEIN UGA3"/>
    <property type="match status" value="1"/>
</dbReference>
<comment type="subcellular location">
    <subcellularLocation>
        <location evidence="1">Nucleus</location>
    </subcellularLocation>
</comment>
<dbReference type="EMBL" id="LFJN01000019">
    <property type="protein sequence ID" value="KPI38420.1"/>
    <property type="molecule type" value="Genomic_DNA"/>
</dbReference>
<evidence type="ECO:0000256" key="3">
    <source>
        <dbReference type="SAM" id="MobiDB-lite"/>
    </source>
</evidence>
<dbReference type="Pfam" id="PF11951">
    <property type="entry name" value="Fungal_trans_2"/>
    <property type="match status" value="1"/>
</dbReference>
<proteinExistence type="predicted"/>
<protein>
    <submittedName>
        <fullName evidence="4">Uncharacterized protein</fullName>
    </submittedName>
</protein>